<dbReference type="PANTHER" id="PTHR32472">
    <property type="entry name" value="DNA REPAIR PROTEIN RADA"/>
    <property type="match status" value="1"/>
</dbReference>
<gene>
    <name evidence="2" type="ORF">EUGRSUZ_G00548</name>
</gene>
<name>A0A059B9T2_EUCGR</name>
<dbReference type="InParanoid" id="A0A059B9T2"/>
<dbReference type="PANTHER" id="PTHR32472:SF10">
    <property type="entry name" value="DNA REPAIR PROTEIN RADA-LIKE PROTEIN"/>
    <property type="match status" value="1"/>
</dbReference>
<keyword evidence="1" id="KW-0812">Transmembrane</keyword>
<sequence>MFRYGPFGEEVSRVLGGGLVPGSLILVGGDPGVGKSTLLLQMAAMIAEGHDLGRSAPVVCLWGRARGKWIFHASLLLVFAVMHIHSCCQIKFVIAFGQFFLFVNIGSCAFSVLGFLWLVP</sequence>
<evidence type="ECO:0008006" key="3">
    <source>
        <dbReference type="Google" id="ProtNLM"/>
    </source>
</evidence>
<protein>
    <recommendedName>
        <fullName evidence="3">RecA family profile 1 domain-containing protein</fullName>
    </recommendedName>
</protein>
<dbReference type="EMBL" id="KK198759">
    <property type="protein sequence ID" value="KCW62947.1"/>
    <property type="molecule type" value="Genomic_DNA"/>
</dbReference>
<proteinExistence type="predicted"/>
<dbReference type="Gramene" id="KCW62947">
    <property type="protein sequence ID" value="KCW62947"/>
    <property type="gene ID" value="EUGRSUZ_G00548"/>
</dbReference>
<dbReference type="SUPFAM" id="SSF52540">
    <property type="entry name" value="P-loop containing nucleoside triphosphate hydrolases"/>
    <property type="match status" value="1"/>
</dbReference>
<dbReference type="Gene3D" id="3.40.50.300">
    <property type="entry name" value="P-loop containing nucleotide triphosphate hydrolases"/>
    <property type="match status" value="1"/>
</dbReference>
<feature type="transmembrane region" description="Helical" evidence="1">
    <location>
        <begin position="69"/>
        <end position="87"/>
    </location>
</feature>
<dbReference type="AlphaFoldDB" id="A0A059B9T2"/>
<reference evidence="2" key="1">
    <citation type="submission" date="2013-07" db="EMBL/GenBank/DDBJ databases">
        <title>The genome of Eucalyptus grandis.</title>
        <authorList>
            <person name="Schmutz J."/>
            <person name="Hayes R."/>
            <person name="Myburg A."/>
            <person name="Tuskan G."/>
            <person name="Grattapaglia D."/>
            <person name="Rokhsar D.S."/>
        </authorList>
    </citation>
    <scope>NUCLEOTIDE SEQUENCE</scope>
    <source>
        <tissue evidence="2">Leaf extractions</tissue>
    </source>
</reference>
<dbReference type="Pfam" id="PF13481">
    <property type="entry name" value="AAA_25"/>
    <property type="match status" value="1"/>
</dbReference>
<dbReference type="InterPro" id="IPR027417">
    <property type="entry name" value="P-loop_NTPase"/>
</dbReference>
<organism evidence="2">
    <name type="scientific">Eucalyptus grandis</name>
    <name type="common">Flooded gum</name>
    <dbReference type="NCBI Taxonomy" id="71139"/>
    <lineage>
        <taxon>Eukaryota</taxon>
        <taxon>Viridiplantae</taxon>
        <taxon>Streptophyta</taxon>
        <taxon>Embryophyta</taxon>
        <taxon>Tracheophyta</taxon>
        <taxon>Spermatophyta</taxon>
        <taxon>Magnoliopsida</taxon>
        <taxon>eudicotyledons</taxon>
        <taxon>Gunneridae</taxon>
        <taxon>Pentapetalae</taxon>
        <taxon>rosids</taxon>
        <taxon>malvids</taxon>
        <taxon>Myrtales</taxon>
        <taxon>Myrtaceae</taxon>
        <taxon>Myrtoideae</taxon>
        <taxon>Eucalypteae</taxon>
        <taxon>Eucalyptus</taxon>
    </lineage>
</organism>
<feature type="transmembrane region" description="Helical" evidence="1">
    <location>
        <begin position="99"/>
        <end position="119"/>
    </location>
</feature>
<dbReference type="STRING" id="71139.A0A059B9T2"/>
<evidence type="ECO:0000256" key="1">
    <source>
        <dbReference type="SAM" id="Phobius"/>
    </source>
</evidence>
<accession>A0A059B9T2</accession>
<evidence type="ECO:0000313" key="2">
    <source>
        <dbReference type="EMBL" id="KCW62947.1"/>
    </source>
</evidence>
<keyword evidence="1" id="KW-1133">Transmembrane helix</keyword>
<keyword evidence="1" id="KW-0472">Membrane</keyword>